<protein>
    <submittedName>
        <fullName evidence="2">Uncharacterized protein</fullName>
    </submittedName>
</protein>
<proteinExistence type="predicted"/>
<reference evidence="2 3" key="1">
    <citation type="submission" date="2018-06" db="EMBL/GenBank/DDBJ databases">
        <title>Complete genome of Desulfovibrio marinus P48SEP.</title>
        <authorList>
            <person name="Crispim J.S."/>
            <person name="Vidigal P.M.P."/>
            <person name="Silva L.C.F."/>
            <person name="Araujo L.C."/>
            <person name="Laguardia C.N."/>
            <person name="Dias R.S."/>
            <person name="Sousa M.P."/>
            <person name="Paula S.O."/>
            <person name="Silva C."/>
        </authorList>
    </citation>
    <scope>NUCLEOTIDE SEQUENCE [LARGE SCALE GENOMIC DNA]</scope>
    <source>
        <strain evidence="2 3">P48SEP</strain>
    </source>
</reference>
<name>A0A6P1ZBA9_9BACT</name>
<feature type="region of interest" description="Disordered" evidence="1">
    <location>
        <begin position="1"/>
        <end position="24"/>
    </location>
</feature>
<dbReference type="EMBL" id="QMIF01000025">
    <property type="protein sequence ID" value="TVM30325.1"/>
    <property type="molecule type" value="Genomic_DNA"/>
</dbReference>
<evidence type="ECO:0000313" key="2">
    <source>
        <dbReference type="EMBL" id="TVM30325.1"/>
    </source>
</evidence>
<dbReference type="Proteomes" id="UP000434052">
    <property type="component" value="Unassembled WGS sequence"/>
</dbReference>
<comment type="caution">
    <text evidence="2">The sequence shown here is derived from an EMBL/GenBank/DDBJ whole genome shotgun (WGS) entry which is preliminary data.</text>
</comment>
<accession>A0A6P1ZBA9</accession>
<sequence length="75" mass="8332">MEVHKGENDEQGVQDKGRGNARALEREVGDIKMVAWPGAGKRYEFPRCVLLGSAVLRRRGDVRIGLGHEPSPLHK</sequence>
<dbReference type="AlphaFoldDB" id="A0A6P1ZBA9"/>
<evidence type="ECO:0000313" key="3">
    <source>
        <dbReference type="Proteomes" id="UP000434052"/>
    </source>
</evidence>
<organism evidence="2 3">
    <name type="scientific">Oceanidesulfovibrio marinus</name>
    <dbReference type="NCBI Taxonomy" id="370038"/>
    <lineage>
        <taxon>Bacteria</taxon>
        <taxon>Pseudomonadati</taxon>
        <taxon>Thermodesulfobacteriota</taxon>
        <taxon>Desulfovibrionia</taxon>
        <taxon>Desulfovibrionales</taxon>
        <taxon>Desulfovibrionaceae</taxon>
        <taxon>Oceanidesulfovibrio</taxon>
    </lineage>
</organism>
<gene>
    <name evidence="2" type="ORF">DQK91_21230</name>
</gene>
<evidence type="ECO:0000256" key="1">
    <source>
        <dbReference type="SAM" id="MobiDB-lite"/>
    </source>
</evidence>